<dbReference type="Gene3D" id="3.40.50.1820">
    <property type="entry name" value="alpha/beta hydrolase"/>
    <property type="match status" value="1"/>
</dbReference>
<dbReference type="InterPro" id="IPR010126">
    <property type="entry name" value="Esterase_phb"/>
</dbReference>
<dbReference type="GO" id="GO:0005576">
    <property type="term" value="C:extracellular region"/>
    <property type="evidence" value="ECO:0007669"/>
    <property type="project" value="UniProtKB-SubCell"/>
</dbReference>
<keyword evidence="2" id="KW-0964">Secreted</keyword>
<keyword evidence="6" id="KW-0119">Carbohydrate metabolism</keyword>
<evidence type="ECO:0000256" key="6">
    <source>
        <dbReference type="ARBA" id="ARBA00023277"/>
    </source>
</evidence>
<organism evidence="9 10">
    <name type="scientific">Kineosphaera limosa NBRC 100340</name>
    <dbReference type="NCBI Taxonomy" id="1184609"/>
    <lineage>
        <taxon>Bacteria</taxon>
        <taxon>Bacillati</taxon>
        <taxon>Actinomycetota</taxon>
        <taxon>Actinomycetes</taxon>
        <taxon>Micrococcales</taxon>
        <taxon>Dermatophilaceae</taxon>
        <taxon>Kineosphaera</taxon>
    </lineage>
</organism>
<dbReference type="AlphaFoldDB" id="K6W999"/>
<evidence type="ECO:0000256" key="4">
    <source>
        <dbReference type="ARBA" id="ARBA00022729"/>
    </source>
</evidence>
<dbReference type="InterPro" id="IPR043595">
    <property type="entry name" value="FaeB/C/D"/>
</dbReference>
<keyword evidence="5" id="KW-0378">Hydrolase</keyword>
<dbReference type="EMBL" id="BAHD01000026">
    <property type="protein sequence ID" value="GAB95775.1"/>
    <property type="molecule type" value="Genomic_DNA"/>
</dbReference>
<dbReference type="eggNOG" id="COG3509">
    <property type="taxonomic scope" value="Bacteria"/>
</dbReference>
<gene>
    <name evidence="9" type="ORF">KILIM_026_00460</name>
</gene>
<sequence length="302" mass="31458">MSRRLRRGRLSVVAGVLSAVLAACGAPGESVTGEPDPTPVAPSPVAVGSASHEVVAGGLTRSYRVYRPQQVADPAPLVFVFHGHGGSAAGIERHTGWNEWADRQGALIVYPEGVQAGFNAGNCCGVAQAQQVDDVAATLATIDAVGAAVPVDPARIYSTGFSNGASMSYRLGCETDRFAAIGPVAGIQYVPCESPSNTSVLHLHGLADATVPPAGQTRFDGTVVRPLEEVVAQWRSGLRCAPATVTLVDTDEGDLRTIAASCPGGRDVTLITLERLGHTWPLAADGLDATARVSQFFEEHRR</sequence>
<evidence type="ECO:0000256" key="8">
    <source>
        <dbReference type="SAM" id="SignalP"/>
    </source>
</evidence>
<protein>
    <recommendedName>
        <fullName evidence="11">Polyhydroxybutyrate depolymerase</fullName>
    </recommendedName>
</protein>
<dbReference type="STRING" id="1184609.KILIM_026_00460"/>
<dbReference type="GO" id="GO:0045493">
    <property type="term" value="P:xylan catabolic process"/>
    <property type="evidence" value="ECO:0007669"/>
    <property type="project" value="UniProtKB-KW"/>
</dbReference>
<keyword evidence="10" id="KW-1185">Reference proteome</keyword>
<keyword evidence="7" id="KW-0624">Polysaccharide degradation</keyword>
<name>K6W999_9MICO</name>
<dbReference type="InterPro" id="IPR029058">
    <property type="entry name" value="AB_hydrolase_fold"/>
</dbReference>
<keyword evidence="3" id="KW-0858">Xylan degradation</keyword>
<evidence type="ECO:0000256" key="7">
    <source>
        <dbReference type="ARBA" id="ARBA00023326"/>
    </source>
</evidence>
<evidence type="ECO:0000313" key="9">
    <source>
        <dbReference type="EMBL" id="GAB95775.1"/>
    </source>
</evidence>
<feature type="signal peptide" evidence="8">
    <location>
        <begin position="1"/>
        <end position="25"/>
    </location>
</feature>
<evidence type="ECO:0000256" key="2">
    <source>
        <dbReference type="ARBA" id="ARBA00022525"/>
    </source>
</evidence>
<comment type="caution">
    <text evidence="9">The sequence shown here is derived from an EMBL/GenBank/DDBJ whole genome shotgun (WGS) entry which is preliminary data.</text>
</comment>
<evidence type="ECO:0000256" key="1">
    <source>
        <dbReference type="ARBA" id="ARBA00004613"/>
    </source>
</evidence>
<feature type="chain" id="PRO_5038456390" description="Polyhydroxybutyrate depolymerase" evidence="8">
    <location>
        <begin position="26"/>
        <end position="302"/>
    </location>
</feature>
<proteinExistence type="predicted"/>
<evidence type="ECO:0000313" key="10">
    <source>
        <dbReference type="Proteomes" id="UP000008366"/>
    </source>
</evidence>
<dbReference type="Proteomes" id="UP000008366">
    <property type="component" value="Unassembled WGS sequence"/>
</dbReference>
<dbReference type="PROSITE" id="PS51257">
    <property type="entry name" value="PROKAR_LIPOPROTEIN"/>
    <property type="match status" value="1"/>
</dbReference>
<keyword evidence="4 8" id="KW-0732">Signal</keyword>
<dbReference type="PANTHER" id="PTHR38050:SF2">
    <property type="entry name" value="FERULOYL ESTERASE C-RELATED"/>
    <property type="match status" value="1"/>
</dbReference>
<dbReference type="Pfam" id="PF10503">
    <property type="entry name" value="Esterase_PHB"/>
    <property type="match status" value="1"/>
</dbReference>
<reference evidence="9 10" key="1">
    <citation type="submission" date="2012-08" db="EMBL/GenBank/DDBJ databases">
        <title>Whole genome shotgun sequence of Kineosphaera limosa NBRC 100340.</title>
        <authorList>
            <person name="Yoshida I."/>
            <person name="Isaki S."/>
            <person name="Hosoyama A."/>
            <person name="Tsuchikane K."/>
            <person name="Katsumata H."/>
            <person name="Ando Y."/>
            <person name="Ohji S."/>
            <person name="Hamada M."/>
            <person name="Tamura T."/>
            <person name="Yamazoe A."/>
            <person name="Yamazaki S."/>
            <person name="Fujita N."/>
        </authorList>
    </citation>
    <scope>NUCLEOTIDE SEQUENCE [LARGE SCALE GENOMIC DNA]</scope>
    <source>
        <strain evidence="9 10">NBRC 100340</strain>
    </source>
</reference>
<evidence type="ECO:0000256" key="3">
    <source>
        <dbReference type="ARBA" id="ARBA00022651"/>
    </source>
</evidence>
<evidence type="ECO:0008006" key="11">
    <source>
        <dbReference type="Google" id="ProtNLM"/>
    </source>
</evidence>
<dbReference type="GO" id="GO:0030600">
    <property type="term" value="F:feruloyl esterase activity"/>
    <property type="evidence" value="ECO:0007669"/>
    <property type="project" value="InterPro"/>
</dbReference>
<evidence type="ECO:0000256" key="5">
    <source>
        <dbReference type="ARBA" id="ARBA00022801"/>
    </source>
</evidence>
<dbReference type="PANTHER" id="PTHR38050">
    <property type="match status" value="1"/>
</dbReference>
<dbReference type="SUPFAM" id="SSF53474">
    <property type="entry name" value="alpha/beta-Hydrolases"/>
    <property type="match status" value="1"/>
</dbReference>
<comment type="subcellular location">
    <subcellularLocation>
        <location evidence="1">Secreted</location>
    </subcellularLocation>
</comment>
<accession>K6W999</accession>